<evidence type="ECO:0000256" key="3">
    <source>
        <dbReference type="ARBA" id="ARBA00023136"/>
    </source>
</evidence>
<organism evidence="5 6">
    <name type="scientific">Vanilla planifolia</name>
    <name type="common">Vanilla</name>
    <dbReference type="NCBI Taxonomy" id="51239"/>
    <lineage>
        <taxon>Eukaryota</taxon>
        <taxon>Viridiplantae</taxon>
        <taxon>Streptophyta</taxon>
        <taxon>Embryophyta</taxon>
        <taxon>Tracheophyta</taxon>
        <taxon>Spermatophyta</taxon>
        <taxon>Magnoliopsida</taxon>
        <taxon>Liliopsida</taxon>
        <taxon>Asparagales</taxon>
        <taxon>Orchidaceae</taxon>
        <taxon>Vanilloideae</taxon>
        <taxon>Vanilleae</taxon>
        <taxon>Vanilla</taxon>
    </lineage>
</organism>
<evidence type="ECO:0000256" key="4">
    <source>
        <dbReference type="SAM" id="Phobius"/>
    </source>
</evidence>
<dbReference type="PANTHER" id="PTHR31218">
    <property type="entry name" value="WAT1-RELATED PROTEIN"/>
    <property type="match status" value="1"/>
</dbReference>
<gene>
    <name evidence="5" type="ORF">HPP92_016143</name>
</gene>
<feature type="transmembrane region" description="Helical" evidence="4">
    <location>
        <begin position="104"/>
        <end position="120"/>
    </location>
</feature>
<accession>A0A835QPQ3</accession>
<dbReference type="Proteomes" id="UP000639772">
    <property type="component" value="Unassembled WGS sequence"/>
</dbReference>
<dbReference type="AlphaFoldDB" id="A0A835QPQ3"/>
<evidence type="ECO:0008006" key="7">
    <source>
        <dbReference type="Google" id="ProtNLM"/>
    </source>
</evidence>
<dbReference type="GO" id="GO:0022857">
    <property type="term" value="F:transmembrane transporter activity"/>
    <property type="evidence" value="ECO:0007669"/>
    <property type="project" value="InterPro"/>
</dbReference>
<keyword evidence="1 4" id="KW-0812">Transmembrane</keyword>
<feature type="transmembrane region" description="Helical" evidence="4">
    <location>
        <begin position="179"/>
        <end position="202"/>
    </location>
</feature>
<sequence>MVLLQFGLPFSYVISEATLKHGMDHYVLVVYRNAVRAVVITPFAFWLESIQLSRPVIDQNLYYVGSKLTSKLCCRSVQHTSHDNILDSLSSQVNLKRRHSQAKVIGSVITFGGAVLLILYKGPIVSLLWSKGRTHHGAAGAVLRQGGGGGNFFRGTLMLLASCMACEEAPSMAYWLGHALVYCNLQRFLGPIVLLIGVYALIWGKSNDNLITFTDNVAKKGVSELPVVVSKGAVANSSDDNTVVEMSMTKT</sequence>
<proteinExistence type="predicted"/>
<evidence type="ECO:0000256" key="1">
    <source>
        <dbReference type="ARBA" id="ARBA00022692"/>
    </source>
</evidence>
<keyword evidence="2 4" id="KW-1133">Transmembrane helix</keyword>
<evidence type="ECO:0000256" key="2">
    <source>
        <dbReference type="ARBA" id="ARBA00022989"/>
    </source>
</evidence>
<protein>
    <recommendedName>
        <fullName evidence="7">WAT1-related protein</fullName>
    </recommendedName>
</protein>
<dbReference type="GO" id="GO:0016020">
    <property type="term" value="C:membrane"/>
    <property type="evidence" value="ECO:0007669"/>
    <property type="project" value="InterPro"/>
</dbReference>
<dbReference type="EMBL" id="JADCNM010000008">
    <property type="protein sequence ID" value="KAG0471597.1"/>
    <property type="molecule type" value="Genomic_DNA"/>
</dbReference>
<dbReference type="OrthoDB" id="1728340at2759"/>
<comment type="caution">
    <text evidence="5">The sequence shown here is derived from an EMBL/GenBank/DDBJ whole genome shotgun (WGS) entry which is preliminary data.</text>
</comment>
<keyword evidence="3 4" id="KW-0472">Membrane</keyword>
<name>A0A835QPQ3_VANPL</name>
<reference evidence="5 6" key="1">
    <citation type="journal article" date="2020" name="Nat. Food">
        <title>A phased Vanilla planifolia genome enables genetic improvement of flavour and production.</title>
        <authorList>
            <person name="Hasing T."/>
            <person name="Tang H."/>
            <person name="Brym M."/>
            <person name="Khazi F."/>
            <person name="Huang T."/>
            <person name="Chambers A.H."/>
        </authorList>
    </citation>
    <scope>NUCLEOTIDE SEQUENCE [LARGE SCALE GENOMIC DNA]</scope>
    <source>
        <tissue evidence="5">Leaf</tissue>
    </source>
</reference>
<evidence type="ECO:0000313" key="5">
    <source>
        <dbReference type="EMBL" id="KAG0471597.1"/>
    </source>
</evidence>
<evidence type="ECO:0000313" key="6">
    <source>
        <dbReference type="Proteomes" id="UP000639772"/>
    </source>
</evidence>
<dbReference type="InterPro" id="IPR030184">
    <property type="entry name" value="WAT1-related"/>
</dbReference>